<dbReference type="EMBL" id="BAABLM010000001">
    <property type="protein sequence ID" value="GAA4663850.1"/>
    <property type="molecule type" value="Genomic_DNA"/>
</dbReference>
<name>A0ABP8VJ19_9MICO</name>
<feature type="compositionally biased region" description="Basic and acidic residues" evidence="1">
    <location>
        <begin position="1"/>
        <end position="34"/>
    </location>
</feature>
<comment type="caution">
    <text evidence="2">The sequence shown here is derived from an EMBL/GenBank/DDBJ whole genome shotgun (WGS) entry which is preliminary data.</text>
</comment>
<feature type="region of interest" description="Disordered" evidence="1">
    <location>
        <begin position="1"/>
        <end position="38"/>
    </location>
</feature>
<accession>A0ABP8VJ19</accession>
<evidence type="ECO:0000313" key="3">
    <source>
        <dbReference type="Proteomes" id="UP001501295"/>
    </source>
</evidence>
<reference evidence="3" key="1">
    <citation type="journal article" date="2019" name="Int. J. Syst. Evol. Microbiol.">
        <title>The Global Catalogue of Microorganisms (GCM) 10K type strain sequencing project: providing services to taxonomists for standard genome sequencing and annotation.</title>
        <authorList>
            <consortium name="The Broad Institute Genomics Platform"/>
            <consortium name="The Broad Institute Genome Sequencing Center for Infectious Disease"/>
            <person name="Wu L."/>
            <person name="Ma J."/>
        </authorList>
    </citation>
    <scope>NUCLEOTIDE SEQUENCE [LARGE SCALE GENOMIC DNA]</scope>
    <source>
        <strain evidence="3">JCM 18956</strain>
    </source>
</reference>
<feature type="compositionally biased region" description="Basic and acidic residues" evidence="1">
    <location>
        <begin position="66"/>
        <end position="81"/>
    </location>
</feature>
<dbReference type="Proteomes" id="UP001501295">
    <property type="component" value="Unassembled WGS sequence"/>
</dbReference>
<sequence>MRDQGSVDGSKERGDQFSRHGRTERAQEAHRDHLFCSPASDALKGDIEPFESIRCCRCEDPALVRQDDGASVSHEDVDSKAEFPCSKRPAQRRLARSRPFGDPGDIRVESESR</sequence>
<protein>
    <submittedName>
        <fullName evidence="2">Uncharacterized protein</fullName>
    </submittedName>
</protein>
<gene>
    <name evidence="2" type="ORF">GCM10025780_00660</name>
</gene>
<keyword evidence="3" id="KW-1185">Reference proteome</keyword>
<evidence type="ECO:0000256" key="1">
    <source>
        <dbReference type="SAM" id="MobiDB-lite"/>
    </source>
</evidence>
<feature type="compositionally biased region" description="Basic and acidic residues" evidence="1">
    <location>
        <begin position="104"/>
        <end position="113"/>
    </location>
</feature>
<feature type="region of interest" description="Disordered" evidence="1">
    <location>
        <begin position="66"/>
        <end position="113"/>
    </location>
</feature>
<organism evidence="2 3">
    <name type="scientific">Frondihabitans cladoniiphilus</name>
    <dbReference type="NCBI Taxonomy" id="715785"/>
    <lineage>
        <taxon>Bacteria</taxon>
        <taxon>Bacillati</taxon>
        <taxon>Actinomycetota</taxon>
        <taxon>Actinomycetes</taxon>
        <taxon>Micrococcales</taxon>
        <taxon>Microbacteriaceae</taxon>
        <taxon>Frondihabitans</taxon>
    </lineage>
</organism>
<proteinExistence type="predicted"/>
<evidence type="ECO:0000313" key="2">
    <source>
        <dbReference type="EMBL" id="GAA4663850.1"/>
    </source>
</evidence>